<evidence type="ECO:0000313" key="3">
    <source>
        <dbReference type="Proteomes" id="UP000005707"/>
    </source>
</evidence>
<dbReference type="InParanoid" id="U2FG38"/>
<dbReference type="Pfam" id="PF09512">
    <property type="entry name" value="ThiW"/>
    <property type="match status" value="1"/>
</dbReference>
<proteinExistence type="predicted"/>
<evidence type="ECO:0000313" key="2">
    <source>
        <dbReference type="EMBL" id="ERJ11860.1"/>
    </source>
</evidence>
<evidence type="ECO:0000256" key="1">
    <source>
        <dbReference type="SAM" id="Phobius"/>
    </source>
</evidence>
<feature type="transmembrane region" description="Helical" evidence="1">
    <location>
        <begin position="12"/>
        <end position="33"/>
    </location>
</feature>
<gene>
    <name evidence="2" type="ORF">HLPCO_002100</name>
</gene>
<feature type="transmembrane region" description="Helical" evidence="1">
    <location>
        <begin position="45"/>
        <end position="66"/>
    </location>
</feature>
<dbReference type="InterPro" id="IPR012652">
    <property type="entry name" value="ThiW"/>
</dbReference>
<dbReference type="Proteomes" id="UP000005707">
    <property type="component" value="Unassembled WGS sequence"/>
</dbReference>
<accession>U2FG38</accession>
<reference evidence="2 3" key="2">
    <citation type="journal article" date="2013" name="PLoS ONE">
        <title>INDIGO - INtegrated Data Warehouse of MIcrobial GenOmes with Examples from the Red Sea Extremophiles.</title>
        <authorList>
            <person name="Alam I."/>
            <person name="Antunes A."/>
            <person name="Kamau A.A."/>
            <person name="Ba Alawi W."/>
            <person name="Kalkatawi M."/>
            <person name="Stingl U."/>
            <person name="Bajic V.B."/>
        </authorList>
    </citation>
    <scope>NUCLEOTIDE SEQUENCE [LARGE SCALE GENOMIC DNA]</scope>
    <source>
        <strain evidence="2 3">SSD-17B</strain>
    </source>
</reference>
<dbReference type="RefSeq" id="WP_008824518.1">
    <property type="nucleotide sequence ID" value="NZ_AFNU02000007.1"/>
</dbReference>
<keyword evidence="1" id="KW-0472">Membrane</keyword>
<keyword evidence="3" id="KW-1185">Reference proteome</keyword>
<dbReference type="eggNOG" id="COG4732">
    <property type="taxonomic scope" value="Bacteria"/>
</dbReference>
<keyword evidence="1" id="KW-0812">Transmembrane</keyword>
<feature type="transmembrane region" description="Helical" evidence="1">
    <location>
        <begin position="132"/>
        <end position="154"/>
    </location>
</feature>
<feature type="transmembrane region" description="Helical" evidence="1">
    <location>
        <begin position="99"/>
        <end position="120"/>
    </location>
</feature>
<name>U2FG38_9MOLU</name>
<dbReference type="OrthoDB" id="5516776at2"/>
<organism evidence="2 3">
    <name type="scientific">Haloplasma contractile SSD-17B</name>
    <dbReference type="NCBI Taxonomy" id="1033810"/>
    <lineage>
        <taxon>Bacteria</taxon>
        <taxon>Bacillati</taxon>
        <taxon>Mycoplasmatota</taxon>
        <taxon>Mollicutes</taxon>
        <taxon>Haloplasmatales</taxon>
        <taxon>Haloplasmataceae</taxon>
        <taxon>Haloplasma</taxon>
    </lineage>
</organism>
<sequence length="173" mass="18345">MNKNSIDIKKLVLAALFATIGVVSSPLSLHVGVSKVFPVQHALNIISGIILGPWYAVASAFVTSLIRNMLGTGTPLAFPGSMIGAFLSGYLFLKTKKAFIALLGELIGTGLLGAIVSYPIAKLFLGSEEAALFLFVVPFTLSSLVGVVIGYVIVNVLREANVIEYLNESLKFD</sequence>
<keyword evidence="1" id="KW-1133">Transmembrane helix</keyword>
<dbReference type="STRING" id="1033810.HLPCO_002100"/>
<dbReference type="Gene3D" id="1.10.1760.20">
    <property type="match status" value="1"/>
</dbReference>
<feature type="transmembrane region" description="Helical" evidence="1">
    <location>
        <begin position="73"/>
        <end position="93"/>
    </location>
</feature>
<comment type="caution">
    <text evidence="2">The sequence shown here is derived from an EMBL/GenBank/DDBJ whole genome shotgun (WGS) entry which is preliminary data.</text>
</comment>
<dbReference type="EMBL" id="AFNU02000007">
    <property type="protein sequence ID" value="ERJ11860.1"/>
    <property type="molecule type" value="Genomic_DNA"/>
</dbReference>
<dbReference type="PIRSF" id="PIRSF024534">
    <property type="entry name" value="ThiW"/>
    <property type="match status" value="1"/>
</dbReference>
<dbReference type="AlphaFoldDB" id="U2FG38"/>
<protein>
    <submittedName>
        <fullName evidence="2">ThiW protein</fullName>
    </submittedName>
</protein>
<reference evidence="2 3" key="1">
    <citation type="journal article" date="2011" name="J. Bacteriol.">
        <title>Genome sequence of Haloplasma contractile, an unusual contractile bacterium from a deep-sea anoxic brine lake.</title>
        <authorList>
            <person name="Antunes A."/>
            <person name="Alam I."/>
            <person name="El Dorry H."/>
            <person name="Siam R."/>
            <person name="Robertson A."/>
            <person name="Bajic V.B."/>
            <person name="Stingl U."/>
        </authorList>
    </citation>
    <scope>NUCLEOTIDE SEQUENCE [LARGE SCALE GENOMIC DNA]</scope>
    <source>
        <strain evidence="2 3">SSD-17B</strain>
    </source>
</reference>
<dbReference type="NCBIfam" id="TIGR02359">
    <property type="entry name" value="thiW"/>
    <property type="match status" value="1"/>
</dbReference>